<dbReference type="EMBL" id="CP029287">
    <property type="protein sequence ID" value="AWS00079.1"/>
    <property type="molecule type" value="Genomic_DNA"/>
</dbReference>
<dbReference type="PANTHER" id="PTHR12213:SF0">
    <property type="entry name" value="CORRINOID ADENOSYLTRANSFERASE MMAB"/>
    <property type="match status" value="1"/>
</dbReference>
<feature type="domain" description="Cobalamin adenosyltransferase-like" evidence="4">
    <location>
        <begin position="10"/>
        <end position="163"/>
    </location>
</feature>
<dbReference type="NCBIfam" id="TIGR00636">
    <property type="entry name" value="PduO_Nterm"/>
    <property type="match status" value="1"/>
</dbReference>
<dbReference type="Gene3D" id="1.20.1200.10">
    <property type="entry name" value="Cobalamin adenosyltransferase-like"/>
    <property type="match status" value="1"/>
</dbReference>
<dbReference type="AlphaFoldDB" id="A0A2U9IVM4"/>
<keyword evidence="1 5" id="KW-0808">Transferase</keyword>
<name>A0A2U9IVM4_9CREN</name>
<dbReference type="KEGG" id="mhk:DFR87_10745"/>
<evidence type="ECO:0000259" key="4">
    <source>
        <dbReference type="Pfam" id="PF01923"/>
    </source>
</evidence>
<keyword evidence="3" id="KW-0067">ATP-binding</keyword>
<evidence type="ECO:0000313" key="6">
    <source>
        <dbReference type="Proteomes" id="UP000247586"/>
    </source>
</evidence>
<dbReference type="RefSeq" id="WP_054836164.1">
    <property type="nucleotide sequence ID" value="NZ_BBBA01000002.1"/>
</dbReference>
<organism evidence="5 6">
    <name type="scientific">Metallosphaera hakonensis JCM 8857 = DSM 7519</name>
    <dbReference type="NCBI Taxonomy" id="1293036"/>
    <lineage>
        <taxon>Archaea</taxon>
        <taxon>Thermoproteota</taxon>
        <taxon>Thermoprotei</taxon>
        <taxon>Sulfolobales</taxon>
        <taxon>Sulfolobaceae</taxon>
        <taxon>Metallosphaera</taxon>
    </lineage>
</organism>
<protein>
    <submittedName>
        <fullName evidence="5">Cob(I)yrinic acid a,c-diamide adenosyltransferase</fullName>
    </submittedName>
</protein>
<dbReference type="SUPFAM" id="SSF89028">
    <property type="entry name" value="Cobalamin adenosyltransferase-like"/>
    <property type="match status" value="1"/>
</dbReference>
<sequence>MVYIVAGVWYTGSGDSGTTKVPSVGKVWKDDKLVETLGNLDELNSILGVVSSLYPPIRDELQDLQRDIFEISSEIAGFEMGFSIEKVKKVEELIRFYGDRLEPLRNFVLPGGHGASSFTHLARAVCRRTERSIVSLMRSNLAKEVHVIYLNRLSSLLFVLALWINRATGNPDVIWKGSSK</sequence>
<keyword evidence="6" id="KW-1185">Reference proteome</keyword>
<evidence type="ECO:0000313" key="5">
    <source>
        <dbReference type="EMBL" id="AWS00079.1"/>
    </source>
</evidence>
<dbReference type="GO" id="GO:0005524">
    <property type="term" value="F:ATP binding"/>
    <property type="evidence" value="ECO:0007669"/>
    <property type="project" value="UniProtKB-KW"/>
</dbReference>
<dbReference type="PANTHER" id="PTHR12213">
    <property type="entry name" value="CORRINOID ADENOSYLTRANSFERASE"/>
    <property type="match status" value="1"/>
</dbReference>
<evidence type="ECO:0000256" key="2">
    <source>
        <dbReference type="ARBA" id="ARBA00022741"/>
    </source>
</evidence>
<gene>
    <name evidence="5" type="ORF">DFR87_10745</name>
</gene>
<dbReference type="Pfam" id="PF01923">
    <property type="entry name" value="Cob_adeno_trans"/>
    <property type="match status" value="1"/>
</dbReference>
<evidence type="ECO:0000256" key="3">
    <source>
        <dbReference type="ARBA" id="ARBA00022840"/>
    </source>
</evidence>
<dbReference type="STRING" id="1293036.GCA_001315825_00434"/>
<dbReference type="GeneID" id="36835825"/>
<dbReference type="GO" id="GO:0008817">
    <property type="term" value="F:corrinoid adenosyltransferase activity"/>
    <property type="evidence" value="ECO:0007669"/>
    <property type="project" value="TreeGrafter"/>
</dbReference>
<reference evidence="6" key="3">
    <citation type="submission" date="2020-03" db="EMBL/GenBank/DDBJ databases">
        <title>Sequencing and Assembly of Multiple Reported Metal-Biooxidizing Members of the Extremely Thermoacidophilic Archaeal Family Sulfolobaceae.</title>
        <authorList>
            <person name="Counts J.A."/>
            <person name="Kelly R.M."/>
        </authorList>
    </citation>
    <scope>NUCLEOTIDE SEQUENCE [LARGE SCALE GENOMIC DNA]</scope>
    <source>
        <strain evidence="6">HO1-1</strain>
    </source>
</reference>
<dbReference type="OrthoDB" id="4665at2157"/>
<dbReference type="InterPro" id="IPR016030">
    <property type="entry name" value="CblAdoTrfase-like"/>
</dbReference>
<dbReference type="Proteomes" id="UP000247586">
    <property type="component" value="Chromosome"/>
</dbReference>
<dbReference type="InterPro" id="IPR029499">
    <property type="entry name" value="PduO-typ"/>
</dbReference>
<dbReference type="InterPro" id="IPR036451">
    <property type="entry name" value="CblAdoTrfase-like_sf"/>
</dbReference>
<keyword evidence="2" id="KW-0547">Nucleotide-binding</keyword>
<reference evidence="5 6" key="1">
    <citation type="submission" date="2018-05" db="EMBL/GenBank/DDBJ databases">
        <title>Complete Genome Sequences of Extremely Thermoacidophilic, Metal-Mobilizing Type-Strain Members of the Archaeal Family Sulfolobaceae: Acidianus brierleyi DSM-1651T, Acidianus sulfidivorans DSM-18786T, Metallosphaera hakonensis DSM-7519T, and Metallosphaera prunae DSM-10039T.</title>
        <authorList>
            <person name="Counts J.A."/>
            <person name="Kelly R.M."/>
        </authorList>
    </citation>
    <scope>NUCLEOTIDE SEQUENCE [LARGE SCALE GENOMIC DNA]</scope>
    <source>
        <strain evidence="5 6">HO1-1</strain>
    </source>
</reference>
<reference evidence="6" key="2">
    <citation type="submission" date="2020-03" db="EMBL/GenBank/DDBJ databases">
        <title>Complete Genome Sequences of Extremely Thermoacidophilic, Metal-Mobilizing Type-Strain Members of the Archaeal Family Sulfolobaceae: Acidianus brierleyi DSM-1651T, Acidianus sulfidivorans DSM-18786T, Metallosphaera hakonensis DSM-7519T, and Metallosphaera prunae DSM-10039T.</title>
        <authorList>
            <person name="Counts J.A."/>
            <person name="Kelly R.M."/>
        </authorList>
    </citation>
    <scope>NUCLEOTIDE SEQUENCE [LARGE SCALE GENOMIC DNA]</scope>
    <source>
        <strain evidence="6">HO1-1</strain>
    </source>
</reference>
<accession>A0A2U9IVM4</accession>
<evidence type="ECO:0000256" key="1">
    <source>
        <dbReference type="ARBA" id="ARBA00022679"/>
    </source>
</evidence>
<proteinExistence type="predicted"/>